<reference evidence="3" key="1">
    <citation type="journal article" date="2019" name="Genomics">
        <title>Genome sequence analysis and organization of the Hyphantria cunea granulovirus (HycuGV-Hc1) from Turkey.</title>
        <authorList>
            <person name="Gencer D."/>
            <person name="Bayramoglu Z."/>
            <person name="Nalcacioglu R."/>
            <person name="Demirbag Z."/>
            <person name="Demir I."/>
        </authorList>
    </citation>
    <scope>NUCLEOTIDE SEQUENCE</scope>
    <source>
        <strain evidence="3">Hc1</strain>
    </source>
</reference>
<dbReference type="Pfam" id="PF02867">
    <property type="entry name" value="Ribonuc_red_lgC"/>
    <property type="match status" value="1"/>
</dbReference>
<name>A0AAF1D2B3_9BBAC</name>
<feature type="domain" description="Ribonucleotide reductase large subunit" evidence="2">
    <location>
        <begin position="459"/>
        <end position="480"/>
    </location>
</feature>
<accession>A0AAF1D2B3</accession>
<sequence length="621" mass="69469">MHARIDSLQSAGNIVLRERMMRRGETPGSFVHRMAAALTNQHPTKALAVQELLRAVALIPSSSVCRYFNTGKDMPGKDTPSACYLFVFSKNHTAEVKLKELWTLANMVIMGTGVGVGADNLNSQTSSNEGELQNSFVEICKYLNQSINLSVTVRKSRLAVYVSLHNINAYMCLTLREQNNLVTPNIFYGLMIPDLFMRSQDKMWYFFDGSTIVDGKSLNDCYGIEYEELYAKMVAMELYVKAIPANALMGEIVSCITENGFPYIVWRDTVNRYNNQQALGPIQTLNLCAEVCQHASDSLLDKDSSLCTLLTLNVAAYWEQYEQSWNLIYDDLKACDVSLDCVPPLDDDLLAHCFYGAYMATFILNCMLGDSARREIGVSPTGLFDAVCLKYGVDAAYEYAMEDSAGPVSEYIYLGSVLASVVYNRQYNVECVNFKHSCFARGEFQFDLRHITPILIKQWAPLRSIVRAGMANSMLTAQAPTATTSLITNVTESVQFPLPGKVATTKNSKTGRFADVPFYAAVRPIDTITVDHRDVSVRKQIKVYVNSAPYVDQSQSVIVNCRPEYEETLKILYYTHTGQLKTGIYYLSFISPTSYLNLGNDIENEEKKARSKFNTCSGCTL</sequence>
<dbReference type="GO" id="GO:0009263">
    <property type="term" value="P:deoxyribonucleotide biosynthetic process"/>
    <property type="evidence" value="ECO:0007669"/>
    <property type="project" value="TreeGrafter"/>
</dbReference>
<dbReference type="InterPro" id="IPR039718">
    <property type="entry name" value="Rrm1"/>
</dbReference>
<comment type="similarity">
    <text evidence="1">Belongs to the ribonucleoside diphosphate reductase large chain family.</text>
</comment>
<dbReference type="GO" id="GO:0005524">
    <property type="term" value="F:ATP binding"/>
    <property type="evidence" value="ECO:0007669"/>
    <property type="project" value="TreeGrafter"/>
</dbReference>
<gene>
    <name evidence="3" type="ORF">HycuGV_00117</name>
</gene>
<protein>
    <submittedName>
        <fullName evidence="3">Rr1</fullName>
    </submittedName>
</protein>
<organism evidence="3 4">
    <name type="scientific">Hyphantria cunea granulovirus</name>
    <dbReference type="NCBI Taxonomy" id="307448"/>
    <lineage>
        <taxon>Viruses</taxon>
        <taxon>Viruses incertae sedis</taxon>
        <taxon>Naldaviricetes</taxon>
        <taxon>Lefavirales</taxon>
        <taxon>Baculoviridae</taxon>
        <taxon>Betabaculovirus</taxon>
        <taxon>Betabaculovirus hycuneae</taxon>
    </lineage>
</organism>
<proteinExistence type="inferred from homology"/>
<dbReference type="PROSITE" id="PS00089">
    <property type="entry name" value="RIBORED_LARGE"/>
    <property type="match status" value="1"/>
</dbReference>
<evidence type="ECO:0000259" key="2">
    <source>
        <dbReference type="PROSITE" id="PS00089"/>
    </source>
</evidence>
<dbReference type="Proteomes" id="UP000831479">
    <property type="component" value="Segment"/>
</dbReference>
<keyword evidence="4" id="KW-1185">Reference proteome</keyword>
<dbReference type="SUPFAM" id="SSF51998">
    <property type="entry name" value="PFL-like glycyl radical enzymes"/>
    <property type="match status" value="1"/>
</dbReference>
<dbReference type="InterPro" id="IPR013346">
    <property type="entry name" value="NrdE_NrdA_C"/>
</dbReference>
<evidence type="ECO:0000313" key="4">
    <source>
        <dbReference type="Proteomes" id="UP000831479"/>
    </source>
</evidence>
<evidence type="ECO:0000313" key="3">
    <source>
        <dbReference type="EMBL" id="QBQ01670.1"/>
    </source>
</evidence>
<dbReference type="GO" id="GO:0004748">
    <property type="term" value="F:ribonucleoside-diphosphate reductase activity, thioredoxin disulfide as acceptor"/>
    <property type="evidence" value="ECO:0007669"/>
    <property type="project" value="TreeGrafter"/>
</dbReference>
<dbReference type="EMBL" id="MH923363">
    <property type="protein sequence ID" value="QBQ01670.1"/>
    <property type="molecule type" value="Genomic_DNA"/>
</dbReference>
<dbReference type="PRINTS" id="PR01183">
    <property type="entry name" value="RIBORDTASEM1"/>
</dbReference>
<dbReference type="Gene3D" id="3.20.70.20">
    <property type="match status" value="1"/>
</dbReference>
<evidence type="ECO:0000256" key="1">
    <source>
        <dbReference type="ARBA" id="ARBA00010406"/>
    </source>
</evidence>
<dbReference type="PANTHER" id="PTHR11573:SF6">
    <property type="entry name" value="RIBONUCLEOSIDE-DIPHOSPHATE REDUCTASE LARGE SUBUNIT"/>
    <property type="match status" value="1"/>
</dbReference>
<dbReference type="InterPro" id="IPR000788">
    <property type="entry name" value="RNR_lg_C"/>
</dbReference>
<dbReference type="PANTHER" id="PTHR11573">
    <property type="entry name" value="RIBONUCLEOSIDE-DIPHOSPHATE REDUCTASE LARGE CHAIN"/>
    <property type="match status" value="1"/>
</dbReference>